<feature type="transmembrane region" description="Helical" evidence="8">
    <location>
        <begin position="593"/>
        <end position="614"/>
    </location>
</feature>
<dbReference type="Proteomes" id="UP000824214">
    <property type="component" value="Unassembled WGS sequence"/>
</dbReference>
<evidence type="ECO:0000256" key="6">
    <source>
        <dbReference type="ARBA" id="ARBA00023065"/>
    </source>
</evidence>
<feature type="transmembrane region" description="Helical" evidence="8">
    <location>
        <begin position="517"/>
        <end position="541"/>
    </location>
</feature>
<evidence type="ECO:0000313" key="10">
    <source>
        <dbReference type="Proteomes" id="UP000824214"/>
    </source>
</evidence>
<evidence type="ECO:0000256" key="1">
    <source>
        <dbReference type="ARBA" id="ARBA00004141"/>
    </source>
</evidence>
<evidence type="ECO:0000256" key="2">
    <source>
        <dbReference type="ARBA" id="ARBA00009904"/>
    </source>
</evidence>
<evidence type="ECO:0000256" key="5">
    <source>
        <dbReference type="ARBA" id="ARBA00022989"/>
    </source>
</evidence>
<dbReference type="GO" id="GO:0007035">
    <property type="term" value="P:vacuolar acidification"/>
    <property type="evidence" value="ECO:0007669"/>
    <property type="project" value="TreeGrafter"/>
</dbReference>
<dbReference type="GO" id="GO:0033179">
    <property type="term" value="C:proton-transporting V-type ATPase, V0 domain"/>
    <property type="evidence" value="ECO:0007669"/>
    <property type="project" value="InterPro"/>
</dbReference>
<keyword evidence="5 8" id="KW-1133">Transmembrane helix</keyword>
<feature type="transmembrane region" description="Helical" evidence="8">
    <location>
        <begin position="359"/>
        <end position="381"/>
    </location>
</feature>
<dbReference type="GO" id="GO:0016471">
    <property type="term" value="C:vacuolar proton-transporting V-type ATPase complex"/>
    <property type="evidence" value="ECO:0007669"/>
    <property type="project" value="TreeGrafter"/>
</dbReference>
<gene>
    <name evidence="9" type="ORF">H9942_11635</name>
</gene>
<sequence length="666" mass="73357">MKRLELFALRRDRKAILELLQRRGVVEVESTQASGEVFRQADTSQAQQELETQARLLEQAVELLDHTVPVKKGMLSFLAGRKPVTWEEYQRQGQEAPALLEQAREILRLGKQVTDSEAQAQRLEAQLETLKPWMTLDLPLDAKGTGSTRVFLGSFPQALEEGALKAQLAQRLPQVSGIEAEVLSCQAQQTCVFLVCLRQDAAQVEEALRSMGFTYPAVTSPLPPAQQAKALEEEIRGARKEREDALGKIAGLAPKREELLLAADYISARAEKYQVLGELWQSPHTFCLAGYLPAKDAPGLVGELESRFTLLAEVTEPGPQEDPPVKLKNNFFTEPVEGVVEGYSLPSRHEVDPSAVMAFFYYVLFGMMLSDAAYGILTVVGSAFALKKFPDMELKMRKTLRMFLFCGISTTVWGVLFGSYFGDAIPVIAQTFFHTEITVPALWFEPLDDPMRLLIFSFGVGVAHLFTGLGVQFYQLAKQKKYADALYDVVFWYLLVGGLIVVLLSTEIFQNIAELPFVVPGPVAAVAGVLAGIGAVGILFTAGRESRNPVKRFLKGLYGLYGVSSYLSDILSYSRLLALGLATSVISTVFNQLGAMLGGGVVGAIFFAVVFLIGHSMNMAINLLGAYVHTNRLQFVEFFGKFYEGGGRAYAPFAANTKHFQIKEEK</sequence>
<feature type="transmembrane region" description="Helical" evidence="8">
    <location>
        <begin position="553"/>
        <end position="573"/>
    </location>
</feature>
<dbReference type="GO" id="GO:0051117">
    <property type="term" value="F:ATPase binding"/>
    <property type="evidence" value="ECO:0007669"/>
    <property type="project" value="TreeGrafter"/>
</dbReference>
<dbReference type="PANTHER" id="PTHR11629:SF63">
    <property type="entry name" value="V-TYPE PROTON ATPASE SUBUNIT A"/>
    <property type="match status" value="1"/>
</dbReference>
<evidence type="ECO:0000256" key="8">
    <source>
        <dbReference type="SAM" id="Phobius"/>
    </source>
</evidence>
<comment type="caution">
    <text evidence="9">The sequence shown here is derived from an EMBL/GenBank/DDBJ whole genome shotgun (WGS) entry which is preliminary data.</text>
</comment>
<keyword evidence="3" id="KW-0813">Transport</keyword>
<dbReference type="Gene3D" id="1.20.1460.20">
    <property type="match status" value="1"/>
</dbReference>
<keyword evidence="6" id="KW-0406">Ion transport</keyword>
<feature type="transmembrane region" description="Helical" evidence="8">
    <location>
        <begin position="486"/>
        <end position="505"/>
    </location>
</feature>
<organism evidence="9 10">
    <name type="scientific">Candidatus Acutalibacter ornithocaccae</name>
    <dbReference type="NCBI Taxonomy" id="2838416"/>
    <lineage>
        <taxon>Bacteria</taxon>
        <taxon>Bacillati</taxon>
        <taxon>Bacillota</taxon>
        <taxon>Clostridia</taxon>
        <taxon>Eubacteriales</taxon>
        <taxon>Acutalibacteraceae</taxon>
        <taxon>Acutalibacter</taxon>
    </lineage>
</organism>
<accession>A0A9D2M0H3</accession>
<evidence type="ECO:0000256" key="4">
    <source>
        <dbReference type="ARBA" id="ARBA00022692"/>
    </source>
</evidence>
<keyword evidence="4 8" id="KW-0812">Transmembrane</keyword>
<evidence type="ECO:0000256" key="3">
    <source>
        <dbReference type="ARBA" id="ARBA00022448"/>
    </source>
</evidence>
<dbReference type="Gene3D" id="3.30.70.2170">
    <property type="match status" value="1"/>
</dbReference>
<comment type="similarity">
    <text evidence="2">Belongs to the V-ATPase 116 kDa subunit family.</text>
</comment>
<comment type="subcellular location">
    <subcellularLocation>
        <location evidence="1">Membrane</location>
        <topology evidence="1">Multi-pass membrane protein</topology>
    </subcellularLocation>
</comment>
<dbReference type="InterPro" id="IPR002490">
    <property type="entry name" value="V-ATPase_116kDa_su"/>
</dbReference>
<dbReference type="EMBL" id="DWXZ01000249">
    <property type="protein sequence ID" value="HJB38697.1"/>
    <property type="molecule type" value="Genomic_DNA"/>
</dbReference>
<feature type="transmembrane region" description="Helical" evidence="8">
    <location>
        <begin position="402"/>
        <end position="422"/>
    </location>
</feature>
<dbReference type="AlphaFoldDB" id="A0A9D2M0H3"/>
<feature type="transmembrane region" description="Helical" evidence="8">
    <location>
        <begin position="453"/>
        <end position="474"/>
    </location>
</feature>
<name>A0A9D2M0H3_9FIRM</name>
<evidence type="ECO:0000313" key="9">
    <source>
        <dbReference type="EMBL" id="HJB38697.1"/>
    </source>
</evidence>
<dbReference type="Gene3D" id="3.30.70.2750">
    <property type="match status" value="1"/>
</dbReference>
<reference evidence="9" key="2">
    <citation type="submission" date="2021-04" db="EMBL/GenBank/DDBJ databases">
        <authorList>
            <person name="Gilroy R."/>
        </authorList>
    </citation>
    <scope>NUCLEOTIDE SEQUENCE</scope>
    <source>
        <strain evidence="9">ChiBcolR8-3208</strain>
    </source>
</reference>
<dbReference type="Pfam" id="PF01496">
    <property type="entry name" value="V_ATPase_I"/>
    <property type="match status" value="1"/>
</dbReference>
<protein>
    <submittedName>
        <fullName evidence="9">V-type ATP synthase subunit I</fullName>
    </submittedName>
</protein>
<evidence type="ECO:0000256" key="7">
    <source>
        <dbReference type="ARBA" id="ARBA00023136"/>
    </source>
</evidence>
<dbReference type="PANTHER" id="PTHR11629">
    <property type="entry name" value="VACUOLAR PROTON ATPASES"/>
    <property type="match status" value="1"/>
</dbReference>
<proteinExistence type="inferred from homology"/>
<keyword evidence="7 8" id="KW-0472">Membrane</keyword>
<reference evidence="9" key="1">
    <citation type="journal article" date="2021" name="PeerJ">
        <title>Extensive microbial diversity within the chicken gut microbiome revealed by metagenomics and culture.</title>
        <authorList>
            <person name="Gilroy R."/>
            <person name="Ravi A."/>
            <person name="Getino M."/>
            <person name="Pursley I."/>
            <person name="Horton D.L."/>
            <person name="Alikhan N.F."/>
            <person name="Baker D."/>
            <person name="Gharbi K."/>
            <person name="Hall N."/>
            <person name="Watson M."/>
            <person name="Adriaenssens E.M."/>
            <person name="Foster-Nyarko E."/>
            <person name="Jarju S."/>
            <person name="Secka A."/>
            <person name="Antonio M."/>
            <person name="Oren A."/>
            <person name="Chaudhuri R.R."/>
            <person name="La Ragione R."/>
            <person name="Hildebrand F."/>
            <person name="Pallen M.J."/>
        </authorList>
    </citation>
    <scope>NUCLEOTIDE SEQUENCE</scope>
    <source>
        <strain evidence="9">ChiBcolR8-3208</strain>
    </source>
</reference>
<dbReference type="GO" id="GO:0046961">
    <property type="term" value="F:proton-transporting ATPase activity, rotational mechanism"/>
    <property type="evidence" value="ECO:0007669"/>
    <property type="project" value="InterPro"/>
</dbReference>